<evidence type="ECO:0000259" key="1">
    <source>
        <dbReference type="PROSITE" id="PS50042"/>
    </source>
</evidence>
<sequence length="566" mass="65826">MSEQNFDLDTISKILRKPNSQRSYKDNEKTASVIKNLKFIKEQNLPDKNLLDLAQCLNLLEMEDGDLVFDYGTEGDLFYIILSGAVSILIPDKKSGEEARNLSIFEQTQLGQKAMLELLNFFEIAKLVSGSSFGELALLNSGDGKRKARIVCKEDCKFATVNKENYQKVLAKIQQQHKENMINFLKQIPFISHWSKNALSRLYYAVEKVDTFRSQRIIKEGDPIDYIYIIKEGEFEVVKYLGKEDEEEKSNNEEKTLIRPLLKREDAKICRAKRITTEWHNPSRVKRRIRLSQLGECKLFGDGDARFGKNASASVFTSSQKAQILKIDKDEFMKYIKSDDEAWNKFTMACISKENDYGLRIKTYLKHMKQKRIIVKNLKKENKNRSDLSPDEIDVRRSFDITVNRMNKSSTRKNYDTQRSEFIREDSQISLDRGIHNQSIQSIISKTHTEVSLSMKKQLDSYLTNSPSRQRRRIIKFNPVYQAQYVSKPTIKKDFKLHLTGSKEKSKRLKKMILPIINIKKDSLAQRNFLVPARLNKSLDQTSKRGSYLSNFRDSRLLFGSYKTRE</sequence>
<name>A0AAD1Y984_EUPCR</name>
<dbReference type="Gene3D" id="2.60.120.10">
    <property type="entry name" value="Jelly Rolls"/>
    <property type="match status" value="2"/>
</dbReference>
<dbReference type="GO" id="GO:0004862">
    <property type="term" value="F:cAMP-dependent protein kinase inhibitor activity"/>
    <property type="evidence" value="ECO:0007669"/>
    <property type="project" value="TreeGrafter"/>
</dbReference>
<dbReference type="Proteomes" id="UP001295684">
    <property type="component" value="Unassembled WGS sequence"/>
</dbReference>
<reference evidence="2" key="1">
    <citation type="submission" date="2023-07" db="EMBL/GenBank/DDBJ databases">
        <authorList>
            <consortium name="AG Swart"/>
            <person name="Singh M."/>
            <person name="Singh A."/>
            <person name="Seah K."/>
            <person name="Emmerich C."/>
        </authorList>
    </citation>
    <scope>NUCLEOTIDE SEQUENCE</scope>
    <source>
        <strain evidence="2">DP1</strain>
    </source>
</reference>
<comment type="caution">
    <text evidence="2">The sequence shown here is derived from an EMBL/GenBank/DDBJ whole genome shotgun (WGS) entry which is preliminary data.</text>
</comment>
<dbReference type="GO" id="GO:0030552">
    <property type="term" value="F:cAMP binding"/>
    <property type="evidence" value="ECO:0007669"/>
    <property type="project" value="TreeGrafter"/>
</dbReference>
<dbReference type="GO" id="GO:0005829">
    <property type="term" value="C:cytosol"/>
    <property type="evidence" value="ECO:0007669"/>
    <property type="project" value="TreeGrafter"/>
</dbReference>
<proteinExistence type="predicted"/>
<dbReference type="InterPro" id="IPR050503">
    <property type="entry name" value="cAMP-dep_PK_reg_su-like"/>
</dbReference>
<keyword evidence="3" id="KW-1185">Reference proteome</keyword>
<feature type="domain" description="Cyclic nucleotide-binding" evidence="1">
    <location>
        <begin position="190"/>
        <end position="239"/>
    </location>
</feature>
<dbReference type="GO" id="GO:0005952">
    <property type="term" value="C:cAMP-dependent protein kinase complex"/>
    <property type="evidence" value="ECO:0007669"/>
    <property type="project" value="InterPro"/>
</dbReference>
<dbReference type="InterPro" id="IPR018490">
    <property type="entry name" value="cNMP-bd_dom_sf"/>
</dbReference>
<organism evidence="2 3">
    <name type="scientific">Euplotes crassus</name>
    <dbReference type="NCBI Taxonomy" id="5936"/>
    <lineage>
        <taxon>Eukaryota</taxon>
        <taxon>Sar</taxon>
        <taxon>Alveolata</taxon>
        <taxon>Ciliophora</taxon>
        <taxon>Intramacronucleata</taxon>
        <taxon>Spirotrichea</taxon>
        <taxon>Hypotrichia</taxon>
        <taxon>Euplotida</taxon>
        <taxon>Euplotidae</taxon>
        <taxon>Moneuplotes</taxon>
    </lineage>
</organism>
<protein>
    <recommendedName>
        <fullName evidence="1">Cyclic nucleotide-binding domain-containing protein</fullName>
    </recommendedName>
</protein>
<evidence type="ECO:0000313" key="2">
    <source>
        <dbReference type="EMBL" id="CAI2387493.1"/>
    </source>
</evidence>
<dbReference type="PANTHER" id="PTHR11635">
    <property type="entry name" value="CAMP-DEPENDENT PROTEIN KINASE REGULATORY CHAIN"/>
    <property type="match status" value="1"/>
</dbReference>
<dbReference type="Pfam" id="PF00027">
    <property type="entry name" value="cNMP_binding"/>
    <property type="match status" value="1"/>
</dbReference>
<dbReference type="InterPro" id="IPR014710">
    <property type="entry name" value="RmlC-like_jellyroll"/>
</dbReference>
<dbReference type="PROSITE" id="PS50042">
    <property type="entry name" value="CNMP_BINDING_3"/>
    <property type="match status" value="2"/>
</dbReference>
<dbReference type="GO" id="GO:0034236">
    <property type="term" value="F:protein kinase A catalytic subunit binding"/>
    <property type="evidence" value="ECO:0007669"/>
    <property type="project" value="TreeGrafter"/>
</dbReference>
<dbReference type="CDD" id="cd00038">
    <property type="entry name" value="CAP_ED"/>
    <property type="match status" value="1"/>
</dbReference>
<dbReference type="EMBL" id="CAMPGE010029999">
    <property type="protein sequence ID" value="CAI2387493.1"/>
    <property type="molecule type" value="Genomic_DNA"/>
</dbReference>
<gene>
    <name evidence="2" type="ORF">ECRASSUSDP1_LOCUS29126</name>
</gene>
<dbReference type="AlphaFoldDB" id="A0AAD1Y984"/>
<accession>A0AAD1Y984</accession>
<feature type="domain" description="Cyclic nucleotide-binding" evidence="1">
    <location>
        <begin position="43"/>
        <end position="187"/>
    </location>
</feature>
<evidence type="ECO:0000313" key="3">
    <source>
        <dbReference type="Proteomes" id="UP001295684"/>
    </source>
</evidence>
<dbReference type="PANTHER" id="PTHR11635:SF152">
    <property type="entry name" value="CAMP-DEPENDENT PROTEIN KINASE TYPE I REGULATORY SUBUNIT-RELATED"/>
    <property type="match status" value="1"/>
</dbReference>
<dbReference type="InterPro" id="IPR000595">
    <property type="entry name" value="cNMP-bd_dom"/>
</dbReference>
<dbReference type="SUPFAM" id="SSF51206">
    <property type="entry name" value="cAMP-binding domain-like"/>
    <property type="match status" value="2"/>
</dbReference>
<dbReference type="SMART" id="SM00100">
    <property type="entry name" value="cNMP"/>
    <property type="match status" value="1"/>
</dbReference>